<dbReference type="RefSeq" id="XP_013260165.1">
    <property type="nucleotide sequence ID" value="XM_013404711.1"/>
</dbReference>
<dbReference type="EMBL" id="AMGV01000004">
    <property type="protein sequence ID" value="KEF57575.1"/>
    <property type="molecule type" value="Genomic_DNA"/>
</dbReference>
<comment type="subcellular location">
    <subcellularLocation>
        <location evidence="1">Membrane</location>
        <topology evidence="1">Multi-pass membrane protein</topology>
    </subcellularLocation>
</comment>
<comment type="caution">
    <text evidence="7">The sequence shown here is derived from an EMBL/GenBank/DDBJ whole genome shotgun (WGS) entry which is preliminary data.</text>
</comment>
<dbReference type="InterPro" id="IPR036259">
    <property type="entry name" value="MFS_trans_sf"/>
</dbReference>
<feature type="transmembrane region" description="Helical" evidence="6">
    <location>
        <begin position="388"/>
        <end position="409"/>
    </location>
</feature>
<dbReference type="GO" id="GO:0022857">
    <property type="term" value="F:transmembrane transporter activity"/>
    <property type="evidence" value="ECO:0007669"/>
    <property type="project" value="InterPro"/>
</dbReference>
<keyword evidence="3 6" id="KW-1133">Transmembrane helix</keyword>
<dbReference type="PANTHER" id="PTHR21576:SF158">
    <property type="entry name" value="RIBOSOMAL RNA-PROCESSING PROTEIN 12-LIKE CONSERVED DOMAIN-CONTAINING PROTEIN"/>
    <property type="match status" value="1"/>
</dbReference>
<evidence type="ECO:0000313" key="8">
    <source>
        <dbReference type="Proteomes" id="UP000027920"/>
    </source>
</evidence>
<dbReference type="OrthoDB" id="410267at2759"/>
<accession>A0A072PPX7</accession>
<feature type="region of interest" description="Disordered" evidence="5">
    <location>
        <begin position="202"/>
        <end position="230"/>
    </location>
</feature>
<feature type="transmembrane region" description="Helical" evidence="6">
    <location>
        <begin position="435"/>
        <end position="454"/>
    </location>
</feature>
<evidence type="ECO:0000256" key="3">
    <source>
        <dbReference type="ARBA" id="ARBA00022989"/>
    </source>
</evidence>
<name>A0A072PPX7_9EURO</name>
<evidence type="ECO:0000256" key="6">
    <source>
        <dbReference type="SAM" id="Phobius"/>
    </source>
</evidence>
<feature type="compositionally biased region" description="Polar residues" evidence="5">
    <location>
        <begin position="175"/>
        <end position="187"/>
    </location>
</feature>
<proteinExistence type="predicted"/>
<evidence type="ECO:0008006" key="9">
    <source>
        <dbReference type="Google" id="ProtNLM"/>
    </source>
</evidence>
<feature type="transmembrane region" description="Helical" evidence="6">
    <location>
        <begin position="82"/>
        <end position="105"/>
    </location>
</feature>
<protein>
    <recommendedName>
        <fullName evidence="9">Nodulin-like domain-containing protein</fullName>
    </recommendedName>
</protein>
<feature type="transmembrane region" description="Helical" evidence="6">
    <location>
        <begin position="248"/>
        <end position="266"/>
    </location>
</feature>
<dbReference type="AlphaFoldDB" id="A0A072PPX7"/>
<keyword evidence="2 6" id="KW-0812">Transmembrane</keyword>
<feature type="compositionally biased region" description="Low complexity" evidence="5">
    <location>
        <begin position="202"/>
        <end position="212"/>
    </location>
</feature>
<organism evidence="7 8">
    <name type="scientific">Exophiala aquamarina CBS 119918</name>
    <dbReference type="NCBI Taxonomy" id="1182545"/>
    <lineage>
        <taxon>Eukaryota</taxon>
        <taxon>Fungi</taxon>
        <taxon>Dikarya</taxon>
        <taxon>Ascomycota</taxon>
        <taxon>Pezizomycotina</taxon>
        <taxon>Eurotiomycetes</taxon>
        <taxon>Chaetothyriomycetidae</taxon>
        <taxon>Chaetothyriales</taxon>
        <taxon>Herpotrichiellaceae</taxon>
        <taxon>Exophiala</taxon>
    </lineage>
</organism>
<keyword evidence="4 6" id="KW-0472">Membrane</keyword>
<evidence type="ECO:0000256" key="5">
    <source>
        <dbReference type="SAM" id="MobiDB-lite"/>
    </source>
</evidence>
<dbReference type="Proteomes" id="UP000027920">
    <property type="component" value="Unassembled WGS sequence"/>
</dbReference>
<dbReference type="Pfam" id="PF07690">
    <property type="entry name" value="MFS_1"/>
    <property type="match status" value="1"/>
</dbReference>
<reference evidence="7 8" key="1">
    <citation type="submission" date="2013-03" db="EMBL/GenBank/DDBJ databases">
        <title>The Genome Sequence of Exophiala aquamarina CBS 119918.</title>
        <authorList>
            <consortium name="The Broad Institute Genomics Platform"/>
            <person name="Cuomo C."/>
            <person name="de Hoog S."/>
            <person name="Gorbushina A."/>
            <person name="Walker B."/>
            <person name="Young S.K."/>
            <person name="Zeng Q."/>
            <person name="Gargeya S."/>
            <person name="Fitzgerald M."/>
            <person name="Haas B."/>
            <person name="Abouelleil A."/>
            <person name="Allen A.W."/>
            <person name="Alvarado L."/>
            <person name="Arachchi H.M."/>
            <person name="Berlin A.M."/>
            <person name="Chapman S.B."/>
            <person name="Gainer-Dewar J."/>
            <person name="Goldberg J."/>
            <person name="Griggs A."/>
            <person name="Gujja S."/>
            <person name="Hansen M."/>
            <person name="Howarth C."/>
            <person name="Imamovic A."/>
            <person name="Ireland A."/>
            <person name="Larimer J."/>
            <person name="McCowan C."/>
            <person name="Murphy C."/>
            <person name="Pearson M."/>
            <person name="Poon T.W."/>
            <person name="Priest M."/>
            <person name="Roberts A."/>
            <person name="Saif S."/>
            <person name="Shea T."/>
            <person name="Sisk P."/>
            <person name="Sykes S."/>
            <person name="Wortman J."/>
            <person name="Nusbaum C."/>
            <person name="Birren B."/>
        </authorList>
    </citation>
    <scope>NUCLEOTIDE SEQUENCE [LARGE SCALE GENOMIC DNA]</scope>
    <source>
        <strain evidence="7 8">CBS 119918</strain>
    </source>
</reference>
<dbReference type="InterPro" id="IPR011701">
    <property type="entry name" value="MFS"/>
</dbReference>
<gene>
    <name evidence="7" type="ORF">A1O9_05493</name>
</gene>
<dbReference type="Gene3D" id="1.20.1250.20">
    <property type="entry name" value="MFS general substrate transporter like domains"/>
    <property type="match status" value="2"/>
</dbReference>
<feature type="transmembrane region" description="Helical" evidence="6">
    <location>
        <begin position="111"/>
        <end position="132"/>
    </location>
</feature>
<dbReference type="SUPFAM" id="SSF103473">
    <property type="entry name" value="MFS general substrate transporter"/>
    <property type="match status" value="1"/>
</dbReference>
<evidence type="ECO:0000256" key="2">
    <source>
        <dbReference type="ARBA" id="ARBA00022692"/>
    </source>
</evidence>
<dbReference type="VEuPathDB" id="FungiDB:A1O9_05493"/>
<dbReference type="STRING" id="1182545.A0A072PPX7"/>
<sequence length="484" mass="52532">MYATGIPAGMMIDAKTPRWGIVLGIFFFGIGYYPIARAYLAGPGAYSVASICLFSFFTGAGSCSAFTASIKAAALSFPDARGTATAFPLAAFGLSALFFAGIALLLPSGVYSFLVLLAAGTVVLPLISLPFVRAPTHRTYQHLPQHENQVLRRTSSSTSRQEQSRNSEEPGALIESQNHKSPTTNNCIDASGPLPILEASSTENSSLLSTTSEDLEDLENSKHSHSDKTLDSPHLDIRGFALLPLPEFWQLFCMLGLLTGIGLMTINNIGNDAQALWKHYDPSTTSEFIEKRQAMHVSILSFFSFSGRLLSGIGSDILVSKLGRSRFWCLFVSALIFCFAQVTGTAVEDPHFLILVSGLTGLAYGILFGVYPSLVAHCFGVHGLSQNWGTMTLAPVISGNIFNLLYGWIYDSHSEINDEKGSMECLIGRRCYAQAYWVALGAALIGVATCLWTIRHEYLVHSKQNTANGRGQGFNRRSDHERLA</sequence>
<feature type="transmembrane region" description="Helical" evidence="6">
    <location>
        <begin position="352"/>
        <end position="376"/>
    </location>
</feature>
<dbReference type="GeneID" id="25280418"/>
<feature type="compositionally biased region" description="Basic and acidic residues" evidence="5">
    <location>
        <begin position="219"/>
        <end position="230"/>
    </location>
</feature>
<evidence type="ECO:0000256" key="1">
    <source>
        <dbReference type="ARBA" id="ARBA00004141"/>
    </source>
</evidence>
<feature type="transmembrane region" description="Helical" evidence="6">
    <location>
        <begin position="327"/>
        <end position="346"/>
    </location>
</feature>
<feature type="compositionally biased region" description="Low complexity" evidence="5">
    <location>
        <begin position="152"/>
        <end position="161"/>
    </location>
</feature>
<feature type="transmembrane region" description="Helical" evidence="6">
    <location>
        <begin position="46"/>
        <end position="70"/>
    </location>
</feature>
<dbReference type="GO" id="GO:0000329">
    <property type="term" value="C:fungal-type vacuole membrane"/>
    <property type="evidence" value="ECO:0007669"/>
    <property type="project" value="TreeGrafter"/>
</dbReference>
<evidence type="ECO:0000256" key="4">
    <source>
        <dbReference type="ARBA" id="ARBA00023136"/>
    </source>
</evidence>
<dbReference type="PANTHER" id="PTHR21576">
    <property type="entry name" value="UNCHARACTERIZED NODULIN-LIKE PROTEIN"/>
    <property type="match status" value="1"/>
</dbReference>
<evidence type="ECO:0000313" key="7">
    <source>
        <dbReference type="EMBL" id="KEF57575.1"/>
    </source>
</evidence>
<feature type="region of interest" description="Disordered" evidence="5">
    <location>
        <begin position="142"/>
        <end position="187"/>
    </location>
</feature>
<dbReference type="HOGENOM" id="CLU_012596_0_1_1"/>
<keyword evidence="8" id="KW-1185">Reference proteome</keyword>
<feature type="transmembrane region" description="Helical" evidence="6">
    <location>
        <begin position="21"/>
        <end position="40"/>
    </location>
</feature>